<dbReference type="PANTHER" id="PTHR11373:SF4">
    <property type="entry name" value="DEOXYNUCLEOSIDE TRIPHOSPHATE TRIPHOSPHOHYDROLASE SAMHD1"/>
    <property type="match status" value="1"/>
</dbReference>
<dbReference type="GO" id="GO:0006203">
    <property type="term" value="P:dGTP catabolic process"/>
    <property type="evidence" value="ECO:0007669"/>
    <property type="project" value="TreeGrafter"/>
</dbReference>
<dbReference type="RefSeq" id="WP_008300585.1">
    <property type="nucleotide sequence ID" value="NZ_AEXL02000123.1"/>
</dbReference>
<keyword evidence="3" id="KW-1185">Reference proteome</keyword>
<dbReference type="AlphaFoldDB" id="I3D133"/>
<dbReference type="InterPro" id="IPR003607">
    <property type="entry name" value="HD/PDEase_dom"/>
</dbReference>
<protein>
    <recommendedName>
        <fullName evidence="1">HD/PDEase domain-containing protein</fullName>
    </recommendedName>
</protein>
<dbReference type="InterPro" id="IPR045509">
    <property type="entry name" value="HD_assoc_2"/>
</dbReference>
<dbReference type="Pfam" id="PF19276">
    <property type="entry name" value="HD_assoc_2"/>
    <property type="match status" value="1"/>
</dbReference>
<accession>I3D133</accession>
<dbReference type="InterPro" id="IPR050135">
    <property type="entry name" value="dGTPase-like"/>
</dbReference>
<evidence type="ECO:0000259" key="1">
    <source>
        <dbReference type="SMART" id="SM00471"/>
    </source>
</evidence>
<dbReference type="OrthoDB" id="8895at2157"/>
<dbReference type="Pfam" id="PF01966">
    <property type="entry name" value="HD"/>
    <property type="match status" value="1"/>
</dbReference>
<dbReference type="InterPro" id="IPR006674">
    <property type="entry name" value="HD_domain"/>
</dbReference>
<feature type="non-terminal residue" evidence="2">
    <location>
        <position position="506"/>
    </location>
</feature>
<dbReference type="PANTHER" id="PTHR11373">
    <property type="entry name" value="DEOXYNUCLEOSIDE TRIPHOSPHATE TRIPHOSPHOHYDROLASE"/>
    <property type="match status" value="1"/>
</dbReference>
<dbReference type="GO" id="GO:0008832">
    <property type="term" value="F:dGTPase activity"/>
    <property type="evidence" value="ECO:0007669"/>
    <property type="project" value="TreeGrafter"/>
</dbReference>
<organism evidence="2 3">
    <name type="scientific">Candidatus Nitrosopumilus salarius BD31</name>
    <dbReference type="NCBI Taxonomy" id="859350"/>
    <lineage>
        <taxon>Archaea</taxon>
        <taxon>Nitrososphaerota</taxon>
        <taxon>Nitrososphaeria</taxon>
        <taxon>Nitrosopumilales</taxon>
        <taxon>Nitrosopumilaceae</taxon>
        <taxon>Nitrosopumilus</taxon>
    </lineage>
</organism>
<gene>
    <name evidence="2" type="ORF">BD31_I2002</name>
</gene>
<proteinExistence type="predicted"/>
<dbReference type="Gene3D" id="1.10.3210.10">
    <property type="entry name" value="Hypothetical protein af1432"/>
    <property type="match status" value="1"/>
</dbReference>
<reference evidence="2 3" key="1">
    <citation type="journal article" date="2012" name="J. Bacteriol.">
        <title>Genome sequence of "Candidatus Nitrosopumilus salaria" BD31, an ammonia-oxidizing archaeon from the San Francisco Bay estuary.</title>
        <authorList>
            <person name="Mosier A.C."/>
            <person name="Allen E.E."/>
            <person name="Kim M."/>
            <person name="Ferriera S."/>
            <person name="Francis C.A."/>
        </authorList>
    </citation>
    <scope>NUCLEOTIDE SEQUENCE [LARGE SCALE GENOMIC DNA]</scope>
    <source>
        <strain evidence="2 3">BD31</strain>
    </source>
</reference>
<feature type="domain" description="HD/PDEase" evidence="1">
    <location>
        <begin position="59"/>
        <end position="247"/>
    </location>
</feature>
<sequence>MKLPSPWLPLLKYSKTIRDPVHGDVKITKFESIIMDTEPFQKLRHIRQLGLTYLVYPGAQHSRFEHSIGAIHVAQQIMNAIDENFENRDIISKNFSDKITKNENYFQSLSSRDKVLARCVALLHDAAHLPFGHTLEKEGNILQSTQWADKRRLEYFFQECGMEEKIFSFLIEYVDKSDANDFIAELKLILQAIEGIDPKTHKPNTGELPEDSSVSNLEHPYIGDIVGNTICADLVDYILRDSYFTGLKFSRELRLLSNFALTGKTKNDSRVTLLLVRKGRVRPADISEAVEFVRERYYLAERVYYHRVKAAASAMLINAVYAYLKFLNGGFAANYETLMDMGDDALLFTLSSLCKSKTEPTEPKYERAVVKKLISDLQSRQLYKPVFMVHGREDGKEKNEIQDLIETFVDPEKRFQFQKYLEELLDLKPGTVILYITRKDKGKIARTRCLWTDGKVKPLNKIAEQIDNIEKELNVIRKKHSELWRLYVFLDRDSIETKGHLVASYC</sequence>
<dbReference type="SUPFAM" id="SSF109604">
    <property type="entry name" value="HD-domain/PDEase-like"/>
    <property type="match status" value="1"/>
</dbReference>
<evidence type="ECO:0000313" key="2">
    <source>
        <dbReference type="EMBL" id="EIJ65426.1"/>
    </source>
</evidence>
<dbReference type="Proteomes" id="UP000003423">
    <property type="component" value="Unassembled WGS sequence"/>
</dbReference>
<dbReference type="SMART" id="SM00471">
    <property type="entry name" value="HDc"/>
    <property type="match status" value="1"/>
</dbReference>
<evidence type="ECO:0000313" key="3">
    <source>
        <dbReference type="Proteomes" id="UP000003423"/>
    </source>
</evidence>
<dbReference type="EMBL" id="AEXL02000123">
    <property type="protein sequence ID" value="EIJ65426.1"/>
    <property type="molecule type" value="Genomic_DNA"/>
</dbReference>
<comment type="caution">
    <text evidence="2">The sequence shown here is derived from an EMBL/GenBank/DDBJ whole genome shotgun (WGS) entry which is preliminary data.</text>
</comment>
<name>I3D133_9ARCH</name>